<reference evidence="2" key="1">
    <citation type="journal article" date="2015" name="PLoS Genet.">
        <title>The dynamic genome and transcriptome of the human fungal pathogen Blastomyces and close relative Emmonsia.</title>
        <authorList>
            <person name="Munoz J.F."/>
            <person name="Gauthier G.M."/>
            <person name="Desjardins C.A."/>
            <person name="Gallo J.E."/>
            <person name="Holder J."/>
            <person name="Sullivan T.D."/>
            <person name="Marty A.J."/>
            <person name="Carmen J.C."/>
            <person name="Chen Z."/>
            <person name="Ding L."/>
            <person name="Gujja S."/>
            <person name="Magrini V."/>
            <person name="Misas E."/>
            <person name="Mitreva M."/>
            <person name="Priest M."/>
            <person name="Saif S."/>
            <person name="Whiston E.A."/>
            <person name="Young S."/>
            <person name="Zeng Q."/>
            <person name="Goldman W.E."/>
            <person name="Mardis E.R."/>
            <person name="Taylor J.W."/>
            <person name="McEwen J.G."/>
            <person name="Clay O.K."/>
            <person name="Klein B.S."/>
            <person name="Cuomo C.A."/>
        </authorList>
    </citation>
    <scope>NUCLEOTIDE SEQUENCE [LARGE SCALE GENOMIC DNA]</scope>
    <source>
        <strain evidence="2">UAMH 139</strain>
    </source>
</reference>
<sequence>MVLLGWETWGITLAASYSLQIVHGKGDNLGVKWRAAGYRDSATKVSGKYSPLETVQRILETCFARIRLMTSYGRLSNRRYPDYAVSSDPGSKMADMVLVSRWFARWLVDVQSLMVTSAQEEFKF</sequence>
<dbReference type="AlphaFoldDB" id="A0A0H1B8J1"/>
<organism evidence="1 2">
    <name type="scientific">Blastomyces silverae</name>
    <dbReference type="NCBI Taxonomy" id="2060906"/>
    <lineage>
        <taxon>Eukaryota</taxon>
        <taxon>Fungi</taxon>
        <taxon>Dikarya</taxon>
        <taxon>Ascomycota</taxon>
        <taxon>Pezizomycotina</taxon>
        <taxon>Eurotiomycetes</taxon>
        <taxon>Eurotiomycetidae</taxon>
        <taxon>Onygenales</taxon>
        <taxon>Ajellomycetaceae</taxon>
        <taxon>Blastomyces</taxon>
    </lineage>
</organism>
<dbReference type="Proteomes" id="UP000053573">
    <property type="component" value="Unassembled WGS sequence"/>
</dbReference>
<gene>
    <name evidence="1" type="ORF">EMPG_16799</name>
</gene>
<keyword evidence="2" id="KW-1185">Reference proteome</keyword>
<proteinExistence type="predicted"/>
<accession>A0A0H1B8J1</accession>
<comment type="caution">
    <text evidence="1">The sequence shown here is derived from an EMBL/GenBank/DDBJ whole genome shotgun (WGS) entry which is preliminary data.</text>
</comment>
<evidence type="ECO:0000313" key="1">
    <source>
        <dbReference type="EMBL" id="KLJ07730.1"/>
    </source>
</evidence>
<dbReference type="EMBL" id="LDEV01002763">
    <property type="protein sequence ID" value="KLJ07730.1"/>
    <property type="molecule type" value="Genomic_DNA"/>
</dbReference>
<protein>
    <submittedName>
        <fullName evidence="1">Uncharacterized protein</fullName>
    </submittedName>
</protein>
<evidence type="ECO:0000313" key="2">
    <source>
        <dbReference type="Proteomes" id="UP000053573"/>
    </source>
</evidence>
<name>A0A0H1B8J1_9EURO</name>